<name>A0A0D6PJT2_9PROT</name>
<dbReference type="EMBL" id="BANC01000070">
    <property type="protein sequence ID" value="GAN81044.1"/>
    <property type="molecule type" value="Genomic_DNA"/>
</dbReference>
<dbReference type="RefSeq" id="WP_048879431.1">
    <property type="nucleotide sequence ID" value="NZ_BANC01000070.1"/>
</dbReference>
<accession>A0A0D6PJT2</accession>
<dbReference type="PANTHER" id="PTHR33164:SF95">
    <property type="entry name" value="TRANSCRIPTIONAL REGULATOR"/>
    <property type="match status" value="1"/>
</dbReference>
<dbReference type="SUPFAM" id="SSF46785">
    <property type="entry name" value="Winged helix' DNA-binding domain"/>
    <property type="match status" value="1"/>
</dbReference>
<dbReference type="InterPro" id="IPR036390">
    <property type="entry name" value="WH_DNA-bd_sf"/>
</dbReference>
<evidence type="ECO:0000313" key="2">
    <source>
        <dbReference type="EMBL" id="GAN81044.1"/>
    </source>
</evidence>
<comment type="caution">
    <text evidence="2">The sequence shown here is derived from an EMBL/GenBank/DDBJ whole genome shotgun (WGS) entry which is preliminary data.</text>
</comment>
<dbReference type="Gene3D" id="1.10.10.10">
    <property type="entry name" value="Winged helix-like DNA-binding domain superfamily/Winged helix DNA-binding domain"/>
    <property type="match status" value="1"/>
</dbReference>
<dbReference type="InterPro" id="IPR039422">
    <property type="entry name" value="MarR/SlyA-like"/>
</dbReference>
<dbReference type="GO" id="GO:0006950">
    <property type="term" value="P:response to stress"/>
    <property type="evidence" value="ECO:0007669"/>
    <property type="project" value="TreeGrafter"/>
</dbReference>
<evidence type="ECO:0000259" key="1">
    <source>
        <dbReference type="PROSITE" id="PS50995"/>
    </source>
</evidence>
<dbReference type="AlphaFoldDB" id="A0A0D6PJT2"/>
<organism evidence="2 3">
    <name type="scientific">Acidocella aminolytica 101 = DSM 11237</name>
    <dbReference type="NCBI Taxonomy" id="1120923"/>
    <lineage>
        <taxon>Bacteria</taxon>
        <taxon>Pseudomonadati</taxon>
        <taxon>Pseudomonadota</taxon>
        <taxon>Alphaproteobacteria</taxon>
        <taxon>Acetobacterales</taxon>
        <taxon>Acidocellaceae</taxon>
        <taxon>Acidocella</taxon>
    </lineage>
</organism>
<dbReference type="Pfam" id="PF01047">
    <property type="entry name" value="MarR"/>
    <property type="match status" value="1"/>
</dbReference>
<proteinExistence type="predicted"/>
<protein>
    <submittedName>
        <fullName evidence="2">Transcriptional regulator MarR</fullName>
    </submittedName>
</protein>
<evidence type="ECO:0000313" key="3">
    <source>
        <dbReference type="Proteomes" id="UP000032668"/>
    </source>
</evidence>
<dbReference type="STRING" id="1120923.SAMN02746095_02385"/>
<dbReference type="SMART" id="SM00347">
    <property type="entry name" value="HTH_MARR"/>
    <property type="match status" value="1"/>
</dbReference>
<dbReference type="PANTHER" id="PTHR33164">
    <property type="entry name" value="TRANSCRIPTIONAL REGULATOR, MARR FAMILY"/>
    <property type="match status" value="1"/>
</dbReference>
<dbReference type="PRINTS" id="PR00598">
    <property type="entry name" value="HTHMARR"/>
</dbReference>
<keyword evidence="3" id="KW-1185">Reference proteome</keyword>
<dbReference type="InterPro" id="IPR036388">
    <property type="entry name" value="WH-like_DNA-bd_sf"/>
</dbReference>
<dbReference type="OrthoDB" id="9814496at2"/>
<gene>
    <name evidence="2" type="ORF">Aam_072_014</name>
</gene>
<dbReference type="InterPro" id="IPR000835">
    <property type="entry name" value="HTH_MarR-typ"/>
</dbReference>
<feature type="domain" description="HTH marR-type" evidence="1">
    <location>
        <begin position="1"/>
        <end position="155"/>
    </location>
</feature>
<sequence length="155" mass="17046">MVEELKKSSRRAGTTGVRKSRYILEEQIGFVLRQVTQRHVVIFGSLMPSGITPTQFSVVNMLDRLGHCSQNQLGRLVSMDAATVKGVIDRLSAKGITQTEQDQNDARQLLVSLTAEGRVLAAECQKAAIKISDETLAPLTTAERKRLLTLLKKVA</sequence>
<dbReference type="PROSITE" id="PS50995">
    <property type="entry name" value="HTH_MARR_2"/>
    <property type="match status" value="1"/>
</dbReference>
<dbReference type="Proteomes" id="UP000032668">
    <property type="component" value="Unassembled WGS sequence"/>
</dbReference>
<reference evidence="2 3" key="1">
    <citation type="submission" date="2012-11" db="EMBL/GenBank/DDBJ databases">
        <title>Whole genome sequence of Acidocella aminolytica 101 = DSM 11237.</title>
        <authorList>
            <person name="Azuma Y."/>
            <person name="Higashiura N."/>
            <person name="Hirakawa H."/>
            <person name="Matsushita K."/>
        </authorList>
    </citation>
    <scope>NUCLEOTIDE SEQUENCE [LARGE SCALE GENOMIC DNA]</scope>
    <source>
        <strain evidence="3">101 / DSM 11237</strain>
    </source>
</reference>
<dbReference type="GO" id="GO:0003700">
    <property type="term" value="F:DNA-binding transcription factor activity"/>
    <property type="evidence" value="ECO:0007669"/>
    <property type="project" value="InterPro"/>
</dbReference>